<evidence type="ECO:0000259" key="1">
    <source>
        <dbReference type="Pfam" id="PF13810"/>
    </source>
</evidence>
<sequence>MPGFNANGTHTIAWVTGPQSPNATFSRFGISGTDLGISWLNSSGQTLMAFGDTFGNCSVSGQEWRHNVLLRSNDTNLADGISVPDGVEGDTTSGTVIAGRPNFAQQLIPSLGIAQVEVTDIPTAAISIGDTQYINYMSVRSWGSAGNWVTNFSGIATSHDNGQTWDATNLNTIRVNAGITIPTPTGLPSVHYNDGKFQQSAYVEDPADGYIYQFGTPNGRFGAAYLARFRPGDIMDFTKYQYWTGKVWSDTIDAIPDDGSARVINQPVTELSVAYSRKLGKFVMLDGDNGIRLRTATTPTGPWSAPVYLVPPGAIVLYGPMMQPTSPALLGTGNELYFNASRWSDYNVMLLGSDLSKLHLT</sequence>
<dbReference type="Proteomes" id="UP000621454">
    <property type="component" value="Unassembled WGS sequence"/>
</dbReference>
<gene>
    <name evidence="2" type="ORF">GCM10011489_23660</name>
</gene>
<reference evidence="2" key="2">
    <citation type="submission" date="2020-09" db="EMBL/GenBank/DDBJ databases">
        <authorList>
            <person name="Sun Q."/>
            <person name="Zhou Y."/>
        </authorList>
    </citation>
    <scope>NUCLEOTIDE SEQUENCE</scope>
    <source>
        <strain evidence="2">CGMCC 1.12827</strain>
    </source>
</reference>
<feature type="domain" description="DUF4185" evidence="1">
    <location>
        <begin position="19"/>
        <end position="350"/>
    </location>
</feature>
<organism evidence="2 3">
    <name type="scientific">Gordonia jinhuaensis</name>
    <dbReference type="NCBI Taxonomy" id="1517702"/>
    <lineage>
        <taxon>Bacteria</taxon>
        <taxon>Bacillati</taxon>
        <taxon>Actinomycetota</taxon>
        <taxon>Actinomycetes</taxon>
        <taxon>Mycobacteriales</taxon>
        <taxon>Gordoniaceae</taxon>
        <taxon>Gordonia</taxon>
    </lineage>
</organism>
<evidence type="ECO:0000313" key="3">
    <source>
        <dbReference type="Proteomes" id="UP000621454"/>
    </source>
</evidence>
<dbReference type="InterPro" id="IPR025442">
    <property type="entry name" value="DUF4185"/>
</dbReference>
<dbReference type="EMBL" id="BMGC01000016">
    <property type="protein sequence ID" value="GGB34880.1"/>
    <property type="molecule type" value="Genomic_DNA"/>
</dbReference>
<keyword evidence="3" id="KW-1185">Reference proteome</keyword>
<reference evidence="2" key="1">
    <citation type="journal article" date="2014" name="Int. J. Syst. Evol. Microbiol.">
        <title>Complete genome sequence of Corynebacterium casei LMG S-19264T (=DSM 44701T), isolated from a smear-ripened cheese.</title>
        <authorList>
            <consortium name="US DOE Joint Genome Institute (JGI-PGF)"/>
            <person name="Walter F."/>
            <person name="Albersmeier A."/>
            <person name="Kalinowski J."/>
            <person name="Ruckert C."/>
        </authorList>
    </citation>
    <scope>NUCLEOTIDE SEQUENCE</scope>
    <source>
        <strain evidence="2">CGMCC 1.12827</strain>
    </source>
</reference>
<accession>A0A916T9E9</accession>
<proteinExistence type="predicted"/>
<name>A0A916T9E9_9ACTN</name>
<dbReference type="Pfam" id="PF13810">
    <property type="entry name" value="DUF4185"/>
    <property type="match status" value="1"/>
</dbReference>
<comment type="caution">
    <text evidence="2">The sequence shown here is derived from an EMBL/GenBank/DDBJ whole genome shotgun (WGS) entry which is preliminary data.</text>
</comment>
<dbReference type="AlphaFoldDB" id="A0A916T9E9"/>
<protein>
    <recommendedName>
        <fullName evidence="1">DUF4185 domain-containing protein</fullName>
    </recommendedName>
</protein>
<evidence type="ECO:0000313" key="2">
    <source>
        <dbReference type="EMBL" id="GGB34880.1"/>
    </source>
</evidence>